<dbReference type="InterPro" id="IPR049381">
    <property type="entry name" value="UbiD-like_C"/>
</dbReference>
<dbReference type="Pfam" id="PF20695">
    <property type="entry name" value="UbiD_N"/>
    <property type="match status" value="1"/>
</dbReference>
<protein>
    <submittedName>
        <fullName evidence="5">UbiD family decarboxylase</fullName>
    </submittedName>
</protein>
<dbReference type="STRING" id="439228.SAMN06295920_1284"/>
<dbReference type="GO" id="GO:0016831">
    <property type="term" value="F:carboxy-lyase activity"/>
    <property type="evidence" value="ECO:0007669"/>
    <property type="project" value="InterPro"/>
</dbReference>
<dbReference type="Proteomes" id="UP000189818">
    <property type="component" value="Unassembled WGS sequence"/>
</dbReference>
<reference evidence="6" key="1">
    <citation type="submission" date="2017-02" db="EMBL/GenBank/DDBJ databases">
        <authorList>
            <person name="Varghese N."/>
            <person name="Submissions S."/>
        </authorList>
    </citation>
    <scope>NUCLEOTIDE SEQUENCE [LARGE SCALE GENOMIC DNA]</scope>
    <source>
        <strain evidence="6">UM2</strain>
    </source>
</reference>
<dbReference type="PANTHER" id="PTHR30108:SF17">
    <property type="entry name" value="FERULIC ACID DECARBOXYLASE 1"/>
    <property type="match status" value="1"/>
</dbReference>
<evidence type="ECO:0000313" key="6">
    <source>
        <dbReference type="Proteomes" id="UP000189818"/>
    </source>
</evidence>
<feature type="domain" description="3-octaprenyl-4-hydroxybenzoate carboxy-lyase-like N-terminal" evidence="3">
    <location>
        <begin position="5"/>
        <end position="82"/>
    </location>
</feature>
<dbReference type="InterPro" id="IPR049383">
    <property type="entry name" value="UbiD-like_N"/>
</dbReference>
<name>A0A1T5H153_9SPHN</name>
<dbReference type="InterPro" id="IPR048304">
    <property type="entry name" value="UbiD_Rift_dom"/>
</dbReference>
<dbReference type="RefSeq" id="WP_079651134.1">
    <property type="nucleotide sequence ID" value="NZ_FUYM01000028.1"/>
</dbReference>
<feature type="compositionally biased region" description="Low complexity" evidence="1">
    <location>
        <begin position="439"/>
        <end position="458"/>
    </location>
</feature>
<dbReference type="Gene3D" id="3.40.1670.10">
    <property type="entry name" value="UbiD C-terminal domain-like"/>
    <property type="match status" value="1"/>
</dbReference>
<evidence type="ECO:0000259" key="4">
    <source>
        <dbReference type="Pfam" id="PF20696"/>
    </source>
</evidence>
<dbReference type="AlphaFoldDB" id="A0A1T5H153"/>
<dbReference type="OrthoDB" id="9809841at2"/>
<evidence type="ECO:0000313" key="5">
    <source>
        <dbReference type="EMBL" id="SKC14406.1"/>
    </source>
</evidence>
<feature type="domain" description="3-octaprenyl-4-hydroxybenzoate carboxy-lyase-like C-terminal" evidence="4">
    <location>
        <begin position="306"/>
        <end position="411"/>
    </location>
</feature>
<sequence>MRNYLKILHDRGDIQLVRRRVDPCFELSAVIEKVQQNGAQPLLFTDVAGTDMPVVSNIYASNDRLCEMIGAARGEFCRRWDELLGAVDASAPYVERAAVPTPRVPIAFDALPRITWRGKDDGPYITAGVFYAKDPETGVGNLSFCRASMRADGTLLCCIDPPHDLARYQALAEARGEPLDVAILIGPAPEIFLAACASIPYEQDELSVAAAIRGAPVPMRPASTLPFDLPDETEVVIEGRIRPHERKLEGPFGEYMGYYGPLNTNGYVFDVTAVTAREGAVFHGLLCGGAEDLCALDVAFATRTYSHIARKVSGVIDVTCNPMFFCSVVKIDKSYEAQPREVIQAVFDANPNYNFACIVVDKDVDIHDLQAVLKAFLTRGRVDRRVTVVDDVRGWDDSADPIYAGRVGIDATMTWGREENFDPASTPWPEIQLDEYLDPPTARAPRPSNAPAARNSIS</sequence>
<dbReference type="SUPFAM" id="SSF143968">
    <property type="entry name" value="UbiD C-terminal domain-like"/>
    <property type="match status" value="1"/>
</dbReference>
<keyword evidence="6" id="KW-1185">Reference proteome</keyword>
<dbReference type="InterPro" id="IPR002830">
    <property type="entry name" value="UbiD"/>
</dbReference>
<feature type="domain" description="3-octaprenyl-4-hydroxybenzoate carboxy-lyase-like Rift-related" evidence="2">
    <location>
        <begin position="106"/>
        <end position="289"/>
    </location>
</feature>
<evidence type="ECO:0000259" key="2">
    <source>
        <dbReference type="Pfam" id="PF01977"/>
    </source>
</evidence>
<gene>
    <name evidence="5" type="ORF">SAMN06295920_1284</name>
</gene>
<organism evidence="5 6">
    <name type="scientific">Rhizorhabdus histidinilytica</name>
    <dbReference type="NCBI Taxonomy" id="439228"/>
    <lineage>
        <taxon>Bacteria</taxon>
        <taxon>Pseudomonadati</taxon>
        <taxon>Pseudomonadota</taxon>
        <taxon>Alphaproteobacteria</taxon>
        <taxon>Sphingomonadales</taxon>
        <taxon>Sphingomonadaceae</taxon>
        <taxon>Rhizorhabdus</taxon>
    </lineage>
</organism>
<feature type="region of interest" description="Disordered" evidence="1">
    <location>
        <begin position="422"/>
        <end position="458"/>
    </location>
</feature>
<dbReference type="Pfam" id="PF20696">
    <property type="entry name" value="UbiD_C"/>
    <property type="match status" value="1"/>
</dbReference>
<accession>A0A1T5H153</accession>
<evidence type="ECO:0000256" key="1">
    <source>
        <dbReference type="SAM" id="MobiDB-lite"/>
    </source>
</evidence>
<dbReference type="GO" id="GO:0005737">
    <property type="term" value="C:cytoplasm"/>
    <property type="evidence" value="ECO:0007669"/>
    <property type="project" value="TreeGrafter"/>
</dbReference>
<dbReference type="Pfam" id="PF01977">
    <property type="entry name" value="UbiD"/>
    <property type="match status" value="1"/>
</dbReference>
<evidence type="ECO:0000259" key="3">
    <source>
        <dbReference type="Pfam" id="PF20695"/>
    </source>
</evidence>
<dbReference type="EMBL" id="FUYM01000028">
    <property type="protein sequence ID" value="SKC14406.1"/>
    <property type="molecule type" value="Genomic_DNA"/>
</dbReference>
<proteinExistence type="predicted"/>
<dbReference type="SUPFAM" id="SSF50475">
    <property type="entry name" value="FMN-binding split barrel"/>
    <property type="match status" value="1"/>
</dbReference>
<dbReference type="PANTHER" id="PTHR30108">
    <property type="entry name" value="3-OCTAPRENYL-4-HYDROXYBENZOATE CARBOXY-LYASE-RELATED"/>
    <property type="match status" value="1"/>
</dbReference>